<gene>
    <name evidence="4" type="ORF">LTR62_006520</name>
</gene>
<evidence type="ECO:0000256" key="2">
    <source>
        <dbReference type="SAM" id="SignalP"/>
    </source>
</evidence>
<feature type="signal peptide" evidence="2">
    <location>
        <begin position="1"/>
        <end position="20"/>
    </location>
</feature>
<name>A0AAN7TDZ1_9PEZI</name>
<feature type="chain" id="PRO_5043044261" description="DUF7707 domain-containing protein" evidence="2">
    <location>
        <begin position="21"/>
        <end position="231"/>
    </location>
</feature>
<sequence length="231" mass="22926">MKSYTTLSAASALLLSAAVAQQTYQIDPTSVSNSTREYWCQQQTAQCPLICLQTNTEANTIANSCDPTTLAWSCVCANGISPNVTQFSQTVPFFECQEWGTQCVSNCGTGNTACQSACQQDHPCGAQNPVRQNTSTLSSTMSSTASGSGAASSAGTSTTGGSGGQSVYSGFGGAAASSTGGSAAQSTGSGSSAATSKAGAASLHAAALNVGQTFGVLGLVGAMFGGFAVLL</sequence>
<keyword evidence="2" id="KW-0732">Signal</keyword>
<protein>
    <recommendedName>
        <fullName evidence="3">DUF7707 domain-containing protein</fullName>
    </recommendedName>
</protein>
<dbReference type="Pfam" id="PF24808">
    <property type="entry name" value="DUF7707"/>
    <property type="match status" value="1"/>
</dbReference>
<dbReference type="EMBL" id="JAVRRL010000058">
    <property type="protein sequence ID" value="KAK5109787.1"/>
    <property type="molecule type" value="Genomic_DNA"/>
</dbReference>
<reference evidence="4" key="1">
    <citation type="submission" date="2023-08" db="EMBL/GenBank/DDBJ databases">
        <title>Black Yeasts Isolated from many extreme environments.</title>
        <authorList>
            <person name="Coleine C."/>
            <person name="Stajich J.E."/>
            <person name="Selbmann L."/>
        </authorList>
    </citation>
    <scope>NUCLEOTIDE SEQUENCE</scope>
    <source>
        <strain evidence="4">CCFEE 5401</strain>
    </source>
</reference>
<dbReference type="InterPro" id="IPR056124">
    <property type="entry name" value="DUF7707"/>
</dbReference>
<proteinExistence type="predicted"/>
<evidence type="ECO:0000256" key="1">
    <source>
        <dbReference type="SAM" id="MobiDB-lite"/>
    </source>
</evidence>
<dbReference type="AlphaFoldDB" id="A0AAN7TDZ1"/>
<comment type="caution">
    <text evidence="4">The sequence shown here is derived from an EMBL/GenBank/DDBJ whole genome shotgun (WGS) entry which is preliminary data.</text>
</comment>
<feature type="region of interest" description="Disordered" evidence="1">
    <location>
        <begin position="135"/>
        <end position="161"/>
    </location>
</feature>
<evidence type="ECO:0000313" key="4">
    <source>
        <dbReference type="EMBL" id="KAK5109787.1"/>
    </source>
</evidence>
<feature type="domain" description="DUF7707" evidence="3">
    <location>
        <begin position="24"/>
        <end position="129"/>
    </location>
</feature>
<feature type="compositionally biased region" description="Low complexity" evidence="1">
    <location>
        <begin position="135"/>
        <end position="157"/>
    </location>
</feature>
<dbReference type="PANTHER" id="PTHR38118:SF2">
    <property type="entry name" value="CDP-ALCOHOL PHOSPHATIDYLTRANSFERASE PROTEIN"/>
    <property type="match status" value="1"/>
</dbReference>
<dbReference type="Proteomes" id="UP001310890">
    <property type="component" value="Unassembled WGS sequence"/>
</dbReference>
<accession>A0AAN7TDZ1</accession>
<evidence type="ECO:0000259" key="3">
    <source>
        <dbReference type="Pfam" id="PF24808"/>
    </source>
</evidence>
<organism evidence="4 5">
    <name type="scientific">Meristemomyces frigidus</name>
    <dbReference type="NCBI Taxonomy" id="1508187"/>
    <lineage>
        <taxon>Eukaryota</taxon>
        <taxon>Fungi</taxon>
        <taxon>Dikarya</taxon>
        <taxon>Ascomycota</taxon>
        <taxon>Pezizomycotina</taxon>
        <taxon>Dothideomycetes</taxon>
        <taxon>Dothideomycetidae</taxon>
        <taxon>Mycosphaerellales</taxon>
        <taxon>Teratosphaeriaceae</taxon>
        <taxon>Meristemomyces</taxon>
    </lineage>
</organism>
<evidence type="ECO:0000313" key="5">
    <source>
        <dbReference type="Proteomes" id="UP001310890"/>
    </source>
</evidence>
<dbReference type="PANTHER" id="PTHR38118">
    <property type="entry name" value="ANCHORED CELL WALL PROTEIN 11-RELATED"/>
    <property type="match status" value="1"/>
</dbReference>